<proteinExistence type="predicted"/>
<reference evidence="1" key="2">
    <citation type="journal article" date="2015" name="Data Brief">
        <title>Shoot transcriptome of the giant reed, Arundo donax.</title>
        <authorList>
            <person name="Barrero R.A."/>
            <person name="Guerrero F.D."/>
            <person name="Moolhuijzen P."/>
            <person name="Goolsby J.A."/>
            <person name="Tidwell J."/>
            <person name="Bellgard S.E."/>
            <person name="Bellgard M.I."/>
        </authorList>
    </citation>
    <scope>NUCLEOTIDE SEQUENCE</scope>
    <source>
        <tissue evidence="1">Shoot tissue taken approximately 20 cm above the soil surface</tissue>
    </source>
</reference>
<protein>
    <submittedName>
        <fullName evidence="1">Uncharacterized protein</fullName>
    </submittedName>
</protein>
<reference evidence="1" key="1">
    <citation type="submission" date="2014-09" db="EMBL/GenBank/DDBJ databases">
        <authorList>
            <person name="Magalhaes I.L.F."/>
            <person name="Oliveira U."/>
            <person name="Santos F.R."/>
            <person name="Vidigal T.H.D.A."/>
            <person name="Brescovit A.D."/>
            <person name="Santos A.J."/>
        </authorList>
    </citation>
    <scope>NUCLEOTIDE SEQUENCE</scope>
    <source>
        <tissue evidence="1">Shoot tissue taken approximately 20 cm above the soil surface</tissue>
    </source>
</reference>
<sequence length="63" mass="6979">MNVDKKNCLACVSSQTHALASACLRFLHYHCHKSWSLAHETGNSRTRSAAQHLQLRSDSPGLC</sequence>
<accession>A0A0A9DFZ8</accession>
<organism evidence="1">
    <name type="scientific">Arundo donax</name>
    <name type="common">Giant reed</name>
    <name type="synonym">Donax arundinaceus</name>
    <dbReference type="NCBI Taxonomy" id="35708"/>
    <lineage>
        <taxon>Eukaryota</taxon>
        <taxon>Viridiplantae</taxon>
        <taxon>Streptophyta</taxon>
        <taxon>Embryophyta</taxon>
        <taxon>Tracheophyta</taxon>
        <taxon>Spermatophyta</taxon>
        <taxon>Magnoliopsida</taxon>
        <taxon>Liliopsida</taxon>
        <taxon>Poales</taxon>
        <taxon>Poaceae</taxon>
        <taxon>PACMAD clade</taxon>
        <taxon>Arundinoideae</taxon>
        <taxon>Arundineae</taxon>
        <taxon>Arundo</taxon>
    </lineage>
</organism>
<dbReference type="AlphaFoldDB" id="A0A0A9DFZ8"/>
<dbReference type="EMBL" id="GBRH01215223">
    <property type="protein sequence ID" value="JAD82672.1"/>
    <property type="molecule type" value="Transcribed_RNA"/>
</dbReference>
<evidence type="ECO:0000313" key="1">
    <source>
        <dbReference type="EMBL" id="JAD82672.1"/>
    </source>
</evidence>
<name>A0A0A9DFZ8_ARUDO</name>
<dbReference type="PROSITE" id="PS51257">
    <property type="entry name" value="PROKAR_LIPOPROTEIN"/>
    <property type="match status" value="1"/>
</dbReference>